<feature type="transmembrane region" description="Helical" evidence="1">
    <location>
        <begin position="207"/>
        <end position="229"/>
    </location>
</feature>
<name>A0AB73T143_9FIRM</name>
<sequence length="416" mass="48086">MEEKRGLLPVILSWIHDVLLFDGLYMVLAGFIGMEIREAQFYAVKGFFLIIPVIISWILIRKLKVLLAYVISGAAVTFIMGAVFNSVLTGVLTALIFIIRGYVKIKKAQLKKEMQDMPGETAANMDMEAWQIPTILDKPHPWHWILFGAVYITGILAQTEYIWHWEFYLFVAEIFVCFAFCYIDRMWEFLKERRKIANMPVNMMKRVSRIIFGISALALVVFILPSVLYEKDILSDLVGMFYNAQANGEIGPMEFENLGGGGFEPFYAGELEEKEPPVWLVFLGRAVAFLVVAAVIFVLLRIIYKISRNFIRSFGEDGEDEVIFLKKSEEEERRRLGGRKKEKGSEMLSVNMRIRRKYKKIIRKSSKERPKGWETPYELETGAQLQEDESMKVLHKVYEKARYSKDGCTKEEAREV</sequence>
<feature type="transmembrane region" description="Helical" evidence="1">
    <location>
        <begin position="6"/>
        <end position="29"/>
    </location>
</feature>
<reference evidence="2 3" key="1">
    <citation type="submission" date="2018-05" db="EMBL/GenBank/DDBJ databases">
        <authorList>
            <person name="Goeker M."/>
            <person name="Huntemann M."/>
            <person name="Clum A."/>
            <person name="Pillay M."/>
            <person name="Palaniappan K."/>
            <person name="Varghese N."/>
            <person name="Mikhailova N."/>
            <person name="Stamatis D."/>
            <person name="Reddy T."/>
            <person name="Daum C."/>
            <person name="Shapiro N."/>
            <person name="Ivanova N."/>
            <person name="Kyrpides N."/>
            <person name="Woyke T."/>
        </authorList>
    </citation>
    <scope>NUCLEOTIDE SEQUENCE [LARGE SCALE GENOMIC DNA]</scope>
    <source>
        <strain evidence="2 3">DSM 26524</strain>
    </source>
</reference>
<feature type="transmembrane region" description="Helical" evidence="1">
    <location>
        <begin position="142"/>
        <end position="161"/>
    </location>
</feature>
<dbReference type="EMBL" id="QGGY01000012">
    <property type="protein sequence ID" value="PWJ73525.1"/>
    <property type="molecule type" value="Genomic_DNA"/>
</dbReference>
<feature type="transmembrane region" description="Helical" evidence="1">
    <location>
        <begin position="279"/>
        <end position="304"/>
    </location>
</feature>
<feature type="transmembrane region" description="Helical" evidence="1">
    <location>
        <begin position="41"/>
        <end position="60"/>
    </location>
</feature>
<evidence type="ECO:0000256" key="1">
    <source>
        <dbReference type="SAM" id="Phobius"/>
    </source>
</evidence>
<comment type="caution">
    <text evidence="2">The sequence shown here is derived from an EMBL/GenBank/DDBJ whole genome shotgun (WGS) entry which is preliminary data.</text>
</comment>
<feature type="transmembrane region" description="Helical" evidence="1">
    <location>
        <begin position="66"/>
        <end position="99"/>
    </location>
</feature>
<evidence type="ECO:0000313" key="2">
    <source>
        <dbReference type="EMBL" id="PWJ73525.1"/>
    </source>
</evidence>
<feature type="transmembrane region" description="Helical" evidence="1">
    <location>
        <begin position="167"/>
        <end position="187"/>
    </location>
</feature>
<keyword evidence="1" id="KW-1133">Transmembrane helix</keyword>
<protein>
    <recommendedName>
        <fullName evidence="4">DUF4129 domain-containing protein</fullName>
    </recommendedName>
</protein>
<keyword evidence="1" id="KW-0812">Transmembrane</keyword>
<gene>
    <name evidence="2" type="ORF">C7383_112100</name>
</gene>
<dbReference type="AlphaFoldDB" id="A0AB73T143"/>
<keyword evidence="1" id="KW-0472">Membrane</keyword>
<organism evidence="2 3">
    <name type="scientific">Murimonas intestini</name>
    <dbReference type="NCBI Taxonomy" id="1337051"/>
    <lineage>
        <taxon>Bacteria</taxon>
        <taxon>Bacillati</taxon>
        <taxon>Bacillota</taxon>
        <taxon>Clostridia</taxon>
        <taxon>Lachnospirales</taxon>
        <taxon>Lachnospiraceae</taxon>
        <taxon>Murimonas</taxon>
    </lineage>
</organism>
<dbReference type="Proteomes" id="UP000245412">
    <property type="component" value="Unassembled WGS sequence"/>
</dbReference>
<proteinExistence type="predicted"/>
<evidence type="ECO:0000313" key="3">
    <source>
        <dbReference type="Proteomes" id="UP000245412"/>
    </source>
</evidence>
<evidence type="ECO:0008006" key="4">
    <source>
        <dbReference type="Google" id="ProtNLM"/>
    </source>
</evidence>
<keyword evidence="3" id="KW-1185">Reference proteome</keyword>
<dbReference type="RefSeq" id="WP_109747706.1">
    <property type="nucleotide sequence ID" value="NZ_JANKBJ010000013.1"/>
</dbReference>
<accession>A0AB73T143</accession>